<accession>A0ABP5IDE8</accession>
<dbReference type="RefSeq" id="WP_344336856.1">
    <property type="nucleotide sequence ID" value="NZ_BAAAPZ010000006.1"/>
</dbReference>
<comment type="subcellular location">
    <subcellularLocation>
        <location evidence="1">Cell membrane</location>
        <topology evidence="1">Multi-pass membrane protein</topology>
    </subcellularLocation>
</comment>
<dbReference type="PANTHER" id="PTHR40077">
    <property type="entry name" value="MEMBRANE PROTEIN-RELATED"/>
    <property type="match status" value="1"/>
</dbReference>
<evidence type="ECO:0000256" key="5">
    <source>
        <dbReference type="ARBA" id="ARBA00023136"/>
    </source>
</evidence>
<organism evidence="8 9">
    <name type="scientific">Brevibacterium salitolerans</name>
    <dbReference type="NCBI Taxonomy" id="1403566"/>
    <lineage>
        <taxon>Bacteria</taxon>
        <taxon>Bacillati</taxon>
        <taxon>Actinomycetota</taxon>
        <taxon>Actinomycetes</taxon>
        <taxon>Micrococcales</taxon>
        <taxon>Brevibacteriaceae</taxon>
        <taxon>Brevibacterium</taxon>
    </lineage>
</organism>
<dbReference type="NCBIfam" id="TIGR03954">
    <property type="entry name" value="integ_memb_HG"/>
    <property type="match status" value="1"/>
</dbReference>
<sequence length="149" mass="15660">MTPKTFFSIFAVGEALTWALLLAGMFLKYVTRTTEALVSVGGALHGFMFLAFIVATVYVGVSQKWRVGRVLLGLLSAIIPFATVPFEVVVTRRGGLEGGWRLGRGGDEPAGAAEAVVSWTLHRPVVSVVAGLVVVGGVFTALMLSGPPV</sequence>
<evidence type="ECO:0000256" key="4">
    <source>
        <dbReference type="ARBA" id="ARBA00022989"/>
    </source>
</evidence>
<evidence type="ECO:0000313" key="9">
    <source>
        <dbReference type="Proteomes" id="UP001500984"/>
    </source>
</evidence>
<feature type="transmembrane region" description="Helical" evidence="6">
    <location>
        <begin position="7"/>
        <end position="30"/>
    </location>
</feature>
<evidence type="ECO:0000259" key="7">
    <source>
        <dbReference type="Pfam" id="PF12823"/>
    </source>
</evidence>
<evidence type="ECO:0000256" key="6">
    <source>
        <dbReference type="SAM" id="Phobius"/>
    </source>
</evidence>
<name>A0ABP5IDE8_9MICO</name>
<protein>
    <recommendedName>
        <fullName evidence="7">DUF3817 domain-containing protein</fullName>
    </recommendedName>
</protein>
<dbReference type="EMBL" id="BAAAPZ010000006">
    <property type="protein sequence ID" value="GAA2096397.1"/>
    <property type="molecule type" value="Genomic_DNA"/>
</dbReference>
<feature type="transmembrane region" description="Helical" evidence="6">
    <location>
        <begin position="36"/>
        <end position="58"/>
    </location>
</feature>
<evidence type="ECO:0000256" key="3">
    <source>
        <dbReference type="ARBA" id="ARBA00022692"/>
    </source>
</evidence>
<evidence type="ECO:0000256" key="2">
    <source>
        <dbReference type="ARBA" id="ARBA00022475"/>
    </source>
</evidence>
<keyword evidence="9" id="KW-1185">Reference proteome</keyword>
<keyword evidence="3 6" id="KW-0812">Transmembrane</keyword>
<proteinExistence type="predicted"/>
<keyword evidence="4 6" id="KW-1133">Transmembrane helix</keyword>
<reference evidence="9" key="1">
    <citation type="journal article" date="2019" name="Int. J. Syst. Evol. Microbiol.">
        <title>The Global Catalogue of Microorganisms (GCM) 10K type strain sequencing project: providing services to taxonomists for standard genome sequencing and annotation.</title>
        <authorList>
            <consortium name="The Broad Institute Genomics Platform"/>
            <consortium name="The Broad Institute Genome Sequencing Center for Infectious Disease"/>
            <person name="Wu L."/>
            <person name="Ma J."/>
        </authorList>
    </citation>
    <scope>NUCLEOTIDE SEQUENCE [LARGE SCALE GENOMIC DNA]</scope>
    <source>
        <strain evidence="9">JCM 15900</strain>
    </source>
</reference>
<evidence type="ECO:0000313" key="8">
    <source>
        <dbReference type="EMBL" id="GAA2096397.1"/>
    </source>
</evidence>
<dbReference type="InterPro" id="IPR023845">
    <property type="entry name" value="DUF3817_TM"/>
</dbReference>
<feature type="domain" description="DUF3817" evidence="7">
    <location>
        <begin position="6"/>
        <end position="92"/>
    </location>
</feature>
<dbReference type="Proteomes" id="UP001500984">
    <property type="component" value="Unassembled WGS sequence"/>
</dbReference>
<dbReference type="PANTHER" id="PTHR40077:SF1">
    <property type="entry name" value="MEMBRANE PROTEIN"/>
    <property type="match status" value="1"/>
</dbReference>
<keyword evidence="5 6" id="KW-0472">Membrane</keyword>
<feature type="transmembrane region" description="Helical" evidence="6">
    <location>
        <begin position="125"/>
        <end position="144"/>
    </location>
</feature>
<keyword evidence="2" id="KW-1003">Cell membrane</keyword>
<comment type="caution">
    <text evidence="8">The sequence shown here is derived from an EMBL/GenBank/DDBJ whole genome shotgun (WGS) entry which is preliminary data.</text>
</comment>
<dbReference type="Pfam" id="PF12823">
    <property type="entry name" value="DUF3817"/>
    <property type="match status" value="1"/>
</dbReference>
<gene>
    <name evidence="8" type="ORF">GCM10009823_16480</name>
</gene>
<feature type="transmembrane region" description="Helical" evidence="6">
    <location>
        <begin position="70"/>
        <end position="90"/>
    </location>
</feature>
<evidence type="ECO:0000256" key="1">
    <source>
        <dbReference type="ARBA" id="ARBA00004651"/>
    </source>
</evidence>